<protein>
    <submittedName>
        <fullName evidence="3">Region of a membrane-bound protein predicted to be embedded in the membrane</fullName>
    </submittedName>
</protein>
<feature type="transmembrane region" description="Helical" evidence="2">
    <location>
        <begin position="406"/>
        <end position="428"/>
    </location>
</feature>
<feature type="compositionally biased region" description="Low complexity" evidence="1">
    <location>
        <begin position="122"/>
        <end position="137"/>
    </location>
</feature>
<keyword evidence="2" id="KW-1133">Transmembrane helix</keyword>
<accession>A0A1D3L302</accession>
<keyword evidence="2" id="KW-0472">Membrane</keyword>
<dbReference type="EMBL" id="LT607756">
    <property type="protein sequence ID" value="SCG86032.1"/>
    <property type="molecule type" value="Genomic_DNA"/>
</dbReference>
<proteinExistence type="predicted"/>
<evidence type="ECO:0000313" key="3">
    <source>
        <dbReference type="EMBL" id="SCG86032.1"/>
    </source>
</evidence>
<keyword evidence="2" id="KW-0812">Transmembrane</keyword>
<evidence type="ECO:0000256" key="2">
    <source>
        <dbReference type="SAM" id="Phobius"/>
    </source>
</evidence>
<feature type="region of interest" description="Disordered" evidence="1">
    <location>
        <begin position="114"/>
        <end position="137"/>
    </location>
</feature>
<dbReference type="KEGG" id="mcub:MCBB_1476"/>
<feature type="transmembrane region" description="Helical" evidence="2">
    <location>
        <begin position="277"/>
        <end position="300"/>
    </location>
</feature>
<sequence length="497" mass="55560">MINSRKLFLLFLMVVFINLTPAFAVQMEQVANEAQQYNEQSQKKMGFFSKIKFMAKGYKLIDKAKNAKNESNNENKSSDGEEYVKLWNQDQLNKLQQQKLLNFRNNDKKLFFNSKTNRSSVNNTNDTNATNDTSNQTAFTPNISEICPELHTDAQNMIQILHESGIDVCQSVQTDIDTVTLRGNIVQLIDEKGNIRYAYIGMISPDSKEVKLLTEENKELTLSLDEFEKAYTGIMLSVTSNQDHRTVMGKIIQIQKSNLETEKNDVLLAKKNAKSGIILASILIGVGLILAVVGILLATFMGKALGARVSEAIGKSPVEYIRSGQFRYQISLKTLNAWNLEPRATGLPVFETIQSFAEVCMARFPGDMAQASFAVIDLLAEQEIQIFFWSSSEVTMHVLAQNWLKVIICLVGLIIALVGIGLMIYAIYTLICHVMDILSTNEELNTIEGKINDLNDWLNRSESTSIIPQNGSNITLNEKNVDINLLQNCGGNKTASI</sequence>
<organism evidence="3 4">
    <name type="scientific">Methanobacterium congolense</name>
    <dbReference type="NCBI Taxonomy" id="118062"/>
    <lineage>
        <taxon>Archaea</taxon>
        <taxon>Methanobacteriati</taxon>
        <taxon>Methanobacteriota</taxon>
        <taxon>Methanomada group</taxon>
        <taxon>Methanobacteria</taxon>
        <taxon>Methanobacteriales</taxon>
        <taxon>Methanobacteriaceae</taxon>
        <taxon>Methanobacterium</taxon>
    </lineage>
</organism>
<reference evidence="3 4" key="1">
    <citation type="submission" date="2016-08" db="EMBL/GenBank/DDBJ databases">
        <authorList>
            <person name="Seilhamer J.J."/>
        </authorList>
    </citation>
    <scope>NUCLEOTIDE SEQUENCE [LARGE SCALE GENOMIC DNA]</scope>
    <source>
        <strain evidence="3">Buetzberg</strain>
    </source>
</reference>
<evidence type="ECO:0000313" key="4">
    <source>
        <dbReference type="Proteomes" id="UP000094707"/>
    </source>
</evidence>
<evidence type="ECO:0000256" key="1">
    <source>
        <dbReference type="SAM" id="MobiDB-lite"/>
    </source>
</evidence>
<dbReference type="Proteomes" id="UP000094707">
    <property type="component" value="Chromosome I"/>
</dbReference>
<dbReference type="AlphaFoldDB" id="A0A1D3L302"/>
<keyword evidence="4" id="KW-1185">Reference proteome</keyword>
<name>A0A1D3L302_9EURY</name>
<gene>
    <name evidence="3" type="ORF">MCBB_1476</name>
</gene>